<feature type="transmembrane region" description="Helical" evidence="1">
    <location>
        <begin position="37"/>
        <end position="59"/>
    </location>
</feature>
<dbReference type="Proteomes" id="UP000626844">
    <property type="component" value="Unassembled WGS sequence"/>
</dbReference>
<keyword evidence="1" id="KW-0812">Transmembrane</keyword>
<dbReference type="AlphaFoldDB" id="A0A926RWN5"/>
<keyword evidence="4" id="KW-1185">Reference proteome</keyword>
<feature type="transmembrane region" description="Helical" evidence="1">
    <location>
        <begin position="300"/>
        <end position="321"/>
    </location>
</feature>
<evidence type="ECO:0000259" key="2">
    <source>
        <dbReference type="Pfam" id="PF06808"/>
    </source>
</evidence>
<feature type="transmembrane region" description="Helical" evidence="1">
    <location>
        <begin position="467"/>
        <end position="486"/>
    </location>
</feature>
<feature type="domain" description="TRAP C4-dicarboxylate transport system permease DctM subunit" evidence="2">
    <location>
        <begin position="139"/>
        <end position="578"/>
    </location>
</feature>
<dbReference type="PANTHER" id="PTHR43849">
    <property type="entry name" value="BLL3936 PROTEIN"/>
    <property type="match status" value="1"/>
</dbReference>
<feature type="transmembrane region" description="Helical" evidence="1">
    <location>
        <begin position="555"/>
        <end position="574"/>
    </location>
</feature>
<feature type="transmembrane region" description="Helical" evidence="1">
    <location>
        <begin position="327"/>
        <end position="346"/>
    </location>
</feature>
<proteinExistence type="predicted"/>
<feature type="transmembrane region" description="Helical" evidence="1">
    <location>
        <begin position="366"/>
        <end position="383"/>
    </location>
</feature>
<sequence>MVDVNERKDISSEKIAMDSESLYEKLIDKKESMLSRILLFIVLIVSLITIFNQLLAAYYGAMEPFLQRCLTLIAFLILALILFPLKEKGQGLKFRLFRALDLIMIVLIIFSAYWIFHDWPNFTDRWRNPSLLDYAVSLFLILVTLELTRRTIGWVLVILTGIFSIHALFGEMFPGTLKAANIAPERLIEIIFMGVYGIFSEPIAVLGSYLLIFIAFGTILSYVGASNFFKDLAISLVGGIAGGAAHVATLSSAFLGSISGSPIANVMTTGIFTIPLMKASRFSSTFAGAVESVASTGGQLMPPIMGTAAFIMAAFIGVPYWDIVEASLLPSLLFYIAVFWTIFLYAKRNRLETIPKSERPSFRKTLVQGGHLLLPLIVITGAMAYGSSVIMSGVYGLFSLIVLGLIKPYQTKRLGAIKLVQAFQTSAINTVPVAMACGAAGIIVGVMNVSGLGDILSMLVMDISGGNIYIAIIVTAIVAIILGLGLPTPAVYVTMAITIVPALVNLGVDMLAAHFFVFYYGIVSGITPPVALTSYAASSISGADPNKTGNESFKLGVATYVLPIIFILEPALILQGTAMEIILVFILSLTVIFCLGITMSKWFLLPINLLDQIILIFGAVALIVPNVFTCIIGYLIVLYFITKQIMKKINSKDLKPSNELAQ</sequence>
<feature type="transmembrane region" description="Helical" evidence="1">
    <location>
        <begin position="581"/>
        <end position="607"/>
    </location>
</feature>
<feature type="transmembrane region" description="Helical" evidence="1">
    <location>
        <begin position="203"/>
        <end position="225"/>
    </location>
</feature>
<feature type="transmembrane region" description="Helical" evidence="1">
    <location>
        <begin position="65"/>
        <end position="85"/>
    </location>
</feature>
<keyword evidence="1" id="KW-1133">Transmembrane helix</keyword>
<feature type="transmembrane region" description="Helical" evidence="1">
    <location>
        <begin position="613"/>
        <end position="641"/>
    </location>
</feature>
<dbReference type="RefSeq" id="WP_191158582.1">
    <property type="nucleotide sequence ID" value="NZ_JACXAI010000014.1"/>
</dbReference>
<feature type="transmembrane region" description="Helical" evidence="1">
    <location>
        <begin position="152"/>
        <end position="169"/>
    </location>
</feature>
<protein>
    <submittedName>
        <fullName evidence="3">TRAP transporter fused permease subunit</fullName>
    </submittedName>
</protein>
<evidence type="ECO:0000313" key="4">
    <source>
        <dbReference type="Proteomes" id="UP000626844"/>
    </source>
</evidence>
<evidence type="ECO:0000256" key="1">
    <source>
        <dbReference type="SAM" id="Phobius"/>
    </source>
</evidence>
<dbReference type="EMBL" id="JACXAI010000014">
    <property type="protein sequence ID" value="MBD1380988.1"/>
    <property type="molecule type" value="Genomic_DNA"/>
</dbReference>
<comment type="caution">
    <text evidence="3">The sequence shown here is derived from an EMBL/GenBank/DDBJ whole genome shotgun (WGS) entry which is preliminary data.</text>
</comment>
<feature type="transmembrane region" description="Helical" evidence="1">
    <location>
        <begin position="128"/>
        <end position="145"/>
    </location>
</feature>
<accession>A0A926RWN5</accession>
<dbReference type="NCBIfam" id="TIGR02123">
    <property type="entry name" value="TRAP_fused"/>
    <property type="match status" value="1"/>
</dbReference>
<gene>
    <name evidence="3" type="ORF">IC621_12165</name>
</gene>
<feature type="transmembrane region" description="Helical" evidence="1">
    <location>
        <begin position="427"/>
        <end position="447"/>
    </location>
</feature>
<feature type="transmembrane region" description="Helical" evidence="1">
    <location>
        <begin position="262"/>
        <end position="279"/>
    </location>
</feature>
<feature type="transmembrane region" description="Helical" evidence="1">
    <location>
        <begin position="97"/>
        <end position="116"/>
    </location>
</feature>
<organism evidence="3 4">
    <name type="scientific">Metabacillus arenae</name>
    <dbReference type="NCBI Taxonomy" id="2771434"/>
    <lineage>
        <taxon>Bacteria</taxon>
        <taxon>Bacillati</taxon>
        <taxon>Bacillota</taxon>
        <taxon>Bacilli</taxon>
        <taxon>Bacillales</taxon>
        <taxon>Bacillaceae</taxon>
        <taxon>Metabacillus</taxon>
    </lineage>
</organism>
<feature type="transmembrane region" description="Helical" evidence="1">
    <location>
        <begin position="232"/>
        <end position="256"/>
    </location>
</feature>
<evidence type="ECO:0000313" key="3">
    <source>
        <dbReference type="EMBL" id="MBD1380988.1"/>
    </source>
</evidence>
<reference evidence="3" key="1">
    <citation type="submission" date="2020-09" db="EMBL/GenBank/DDBJ databases">
        <title>A novel bacterium of genus Bacillus, isolated from South China Sea.</title>
        <authorList>
            <person name="Huang H."/>
            <person name="Mo K."/>
            <person name="Hu Y."/>
        </authorList>
    </citation>
    <scope>NUCLEOTIDE SEQUENCE</scope>
    <source>
        <strain evidence="3">IB182487</strain>
    </source>
</reference>
<dbReference type="InterPro" id="IPR011853">
    <property type="entry name" value="TRAP_DctM-Dct_fused"/>
</dbReference>
<name>A0A926RWN5_9BACI</name>
<feature type="transmembrane region" description="Helical" evidence="1">
    <location>
        <begin position="389"/>
        <end position="406"/>
    </location>
</feature>
<dbReference type="Pfam" id="PF06808">
    <property type="entry name" value="DctM"/>
    <property type="match status" value="1"/>
</dbReference>
<dbReference type="InterPro" id="IPR010656">
    <property type="entry name" value="DctM"/>
</dbReference>
<keyword evidence="1" id="KW-0472">Membrane</keyword>
<dbReference type="PANTHER" id="PTHR43849:SF2">
    <property type="entry name" value="BLL3936 PROTEIN"/>
    <property type="match status" value="1"/>
</dbReference>